<accession>A0A1T4YVT0</accession>
<sequence length="65" mass="7342">MGRQFVNPAELDLRRDLDFLGSLNMVDEGAPSQCPVNECKLIMKQLESIEKTKGYDRSVNPRQCG</sequence>
<dbReference type="Proteomes" id="UP000190042">
    <property type="component" value="Unassembled WGS sequence"/>
</dbReference>
<organism evidence="1 2">
    <name type="scientific">Sporosarcina newyorkensis</name>
    <dbReference type="NCBI Taxonomy" id="759851"/>
    <lineage>
        <taxon>Bacteria</taxon>
        <taxon>Bacillati</taxon>
        <taxon>Bacillota</taxon>
        <taxon>Bacilli</taxon>
        <taxon>Bacillales</taxon>
        <taxon>Caryophanaceae</taxon>
        <taxon>Sporosarcina</taxon>
    </lineage>
</organism>
<reference evidence="2" key="1">
    <citation type="submission" date="2017-02" db="EMBL/GenBank/DDBJ databases">
        <authorList>
            <person name="Varghese N."/>
            <person name="Submissions S."/>
        </authorList>
    </citation>
    <scope>NUCLEOTIDE SEQUENCE [LARGE SCALE GENOMIC DNA]</scope>
    <source>
        <strain evidence="2">DSM 23966</strain>
    </source>
</reference>
<evidence type="ECO:0000313" key="1">
    <source>
        <dbReference type="EMBL" id="SKB05872.1"/>
    </source>
</evidence>
<keyword evidence="2" id="KW-1185">Reference proteome</keyword>
<name>A0A1T4YVT0_9BACL</name>
<evidence type="ECO:0000313" key="2">
    <source>
        <dbReference type="Proteomes" id="UP000190042"/>
    </source>
</evidence>
<dbReference type="AlphaFoldDB" id="A0A1T4YVT0"/>
<dbReference type="EMBL" id="FUYJ01000010">
    <property type="protein sequence ID" value="SKB05872.1"/>
    <property type="molecule type" value="Genomic_DNA"/>
</dbReference>
<protein>
    <submittedName>
        <fullName evidence="1">Uncharacterized protein</fullName>
    </submittedName>
</protein>
<dbReference type="RefSeq" id="WP_009499095.1">
    <property type="nucleotide sequence ID" value="NZ_FUYJ01000010.1"/>
</dbReference>
<proteinExistence type="predicted"/>
<gene>
    <name evidence="1" type="ORF">SAMN04244570_0016</name>
</gene>